<dbReference type="STRING" id="937777.Deipe_0566"/>
<keyword evidence="1" id="KW-0472">Membrane</keyword>
<dbReference type="InterPro" id="IPR020846">
    <property type="entry name" value="MFS_dom"/>
</dbReference>
<organism evidence="3 4">
    <name type="scientific">Deinococcus peraridilitoris (strain DSM 19664 / LMG 22246 / CIP 109416 / KR-200)</name>
    <dbReference type="NCBI Taxonomy" id="937777"/>
    <lineage>
        <taxon>Bacteria</taxon>
        <taxon>Thermotogati</taxon>
        <taxon>Deinococcota</taxon>
        <taxon>Deinococci</taxon>
        <taxon>Deinococcales</taxon>
        <taxon>Deinococcaceae</taxon>
        <taxon>Deinococcus</taxon>
    </lineage>
</organism>
<dbReference type="PATRIC" id="fig|937777.3.peg.570"/>
<feature type="transmembrane region" description="Helical" evidence="1">
    <location>
        <begin position="79"/>
        <end position="105"/>
    </location>
</feature>
<evidence type="ECO:0000256" key="1">
    <source>
        <dbReference type="SAM" id="Phobius"/>
    </source>
</evidence>
<feature type="transmembrane region" description="Helical" evidence="1">
    <location>
        <begin position="7"/>
        <end position="38"/>
    </location>
</feature>
<dbReference type="Proteomes" id="UP000010467">
    <property type="component" value="Chromosome"/>
</dbReference>
<dbReference type="KEGG" id="dpd:Deipe_0566"/>
<gene>
    <name evidence="3" type="ordered locus">Deipe_0566</name>
</gene>
<dbReference type="PANTHER" id="PTHR39165:SF1">
    <property type="entry name" value="DUF456 DOMAIN-CONTAINING PROTEIN"/>
    <property type="match status" value="1"/>
</dbReference>
<sequence>MALTVFLVAWLIGVIGTFVPVLPATLIIFLGALAAAFLEDFQRLSWPWLVGIALVTLFASLVDNLAGSWGARKYGGSRAAAWGALLGSLVGLFLPFGLLIGPALGALTAELLFMRRPLAEAVGSVWGTLVGLLTGIAAKFVLHVLIGVVVLWRLLS</sequence>
<name>K9ZX74_DEIPD</name>
<evidence type="ECO:0000313" key="3">
    <source>
        <dbReference type="EMBL" id="AFZ66161.1"/>
    </source>
</evidence>
<dbReference type="AlphaFoldDB" id="K9ZX74"/>
<dbReference type="GO" id="GO:0022857">
    <property type="term" value="F:transmembrane transporter activity"/>
    <property type="evidence" value="ECO:0007669"/>
    <property type="project" value="InterPro"/>
</dbReference>
<reference evidence="4" key="1">
    <citation type="submission" date="2012-03" db="EMBL/GenBank/DDBJ databases">
        <title>Complete sequence of chromosome of Deinococcus peraridilitoris DSM 19664.</title>
        <authorList>
            <person name="Lucas S."/>
            <person name="Copeland A."/>
            <person name="Lapidus A."/>
            <person name="Glavina del Rio T."/>
            <person name="Dalin E."/>
            <person name="Tice H."/>
            <person name="Bruce D."/>
            <person name="Goodwin L."/>
            <person name="Pitluck S."/>
            <person name="Peters L."/>
            <person name="Mikhailova N."/>
            <person name="Lu M."/>
            <person name="Kyrpides N."/>
            <person name="Mavromatis K."/>
            <person name="Ivanova N."/>
            <person name="Brettin T."/>
            <person name="Detter J.C."/>
            <person name="Han C."/>
            <person name="Larimer F."/>
            <person name="Land M."/>
            <person name="Hauser L."/>
            <person name="Markowitz V."/>
            <person name="Cheng J.-F."/>
            <person name="Hugenholtz P."/>
            <person name="Woyke T."/>
            <person name="Wu D."/>
            <person name="Pukall R."/>
            <person name="Steenblock K."/>
            <person name="Brambilla E."/>
            <person name="Klenk H.-P."/>
            <person name="Eisen J.A."/>
        </authorList>
    </citation>
    <scope>NUCLEOTIDE SEQUENCE [LARGE SCALE GENOMIC DNA]</scope>
    <source>
        <strain evidence="4">DSM 19664 / LMG 22246 / CIP 109416 / KR-200</strain>
    </source>
</reference>
<dbReference type="HOGENOM" id="CLU_109297_0_1_0"/>
<evidence type="ECO:0000259" key="2">
    <source>
        <dbReference type="PROSITE" id="PS50850"/>
    </source>
</evidence>
<feature type="transmembrane region" description="Helical" evidence="1">
    <location>
        <begin position="44"/>
        <end position="67"/>
    </location>
</feature>
<dbReference type="EMBL" id="CP003382">
    <property type="protein sequence ID" value="AFZ66161.1"/>
    <property type="molecule type" value="Genomic_DNA"/>
</dbReference>
<keyword evidence="1" id="KW-1133">Transmembrane helix</keyword>
<dbReference type="PANTHER" id="PTHR39165">
    <property type="entry name" value="IG HYPOTHETICAL 17883"/>
    <property type="match status" value="1"/>
</dbReference>
<keyword evidence="4" id="KW-1185">Reference proteome</keyword>
<feature type="transmembrane region" description="Helical" evidence="1">
    <location>
        <begin position="125"/>
        <end position="152"/>
    </location>
</feature>
<evidence type="ECO:0000313" key="4">
    <source>
        <dbReference type="Proteomes" id="UP000010467"/>
    </source>
</evidence>
<dbReference type="Pfam" id="PF04306">
    <property type="entry name" value="DUF456"/>
    <property type="match status" value="1"/>
</dbReference>
<accession>K9ZX74</accession>
<dbReference type="OrthoDB" id="9808460at2"/>
<dbReference type="RefSeq" id="WP_015234471.1">
    <property type="nucleotide sequence ID" value="NC_019793.1"/>
</dbReference>
<proteinExistence type="predicted"/>
<keyword evidence="1" id="KW-0812">Transmembrane</keyword>
<dbReference type="PROSITE" id="PS50850">
    <property type="entry name" value="MFS"/>
    <property type="match status" value="1"/>
</dbReference>
<dbReference type="InterPro" id="IPR007403">
    <property type="entry name" value="DUF456"/>
</dbReference>
<protein>
    <recommendedName>
        <fullName evidence="2">Major facilitator superfamily (MFS) profile domain-containing protein</fullName>
    </recommendedName>
</protein>
<dbReference type="eggNOG" id="COG2839">
    <property type="taxonomic scope" value="Bacteria"/>
</dbReference>
<feature type="domain" description="Major facilitator superfamily (MFS) profile" evidence="2">
    <location>
        <begin position="1"/>
        <end position="156"/>
    </location>
</feature>